<comment type="caution">
    <text evidence="1">The sequence shown here is derived from an EMBL/GenBank/DDBJ whole genome shotgun (WGS) entry which is preliminary data.</text>
</comment>
<evidence type="ECO:0000313" key="1">
    <source>
        <dbReference type="EMBL" id="GJT75505.1"/>
    </source>
</evidence>
<accession>A0ABQ5GJ32</accession>
<reference evidence="1" key="2">
    <citation type="submission" date="2022-01" db="EMBL/GenBank/DDBJ databases">
        <authorList>
            <person name="Yamashiro T."/>
            <person name="Shiraishi A."/>
            <person name="Satake H."/>
            <person name="Nakayama K."/>
        </authorList>
    </citation>
    <scope>NUCLEOTIDE SEQUENCE</scope>
</reference>
<reference evidence="1" key="1">
    <citation type="journal article" date="2022" name="Int. J. Mol. Sci.">
        <title>Draft Genome of Tanacetum Coccineum: Genomic Comparison of Closely Related Tanacetum-Family Plants.</title>
        <authorList>
            <person name="Yamashiro T."/>
            <person name="Shiraishi A."/>
            <person name="Nakayama K."/>
            <person name="Satake H."/>
        </authorList>
    </citation>
    <scope>NUCLEOTIDE SEQUENCE</scope>
</reference>
<keyword evidence="2" id="KW-1185">Reference proteome</keyword>
<name>A0ABQ5GJ32_9ASTR</name>
<sequence>MEKSSMNTSLLSSISSRNMAVIQCWKVAGGLHNPNGIRLYAKVPYAQTFELLVDKWEWKVIFLSHVIKLMIVDAHAPSGDRPLWNELVLLILHYGHSFFLWDNLDRTGPRTVRDGDLHHLLLLPIFRRDQLCQPIILGQALRYNRRSADNRQLVLWQGRTLADPDGIFDGSINQLNTHSGSIRHGSMKLPRSHSFRGKILWMIAEHSSLSLTEEAAFSSFSLCERRWREAAHLYHPFSTSLLGRGKTDSMTWTVNREFVLRYVIVKDLYQEPILYSMMGDLLDKVLETDPSAFDGFVNPLFELEDPVSKGRGASYWKKIIKKSRYELIPCRDLGGGVLSSHSATFPLREK</sequence>
<proteinExistence type="predicted"/>
<dbReference type="EMBL" id="BQNB010018536">
    <property type="protein sequence ID" value="GJT75505.1"/>
    <property type="molecule type" value="Genomic_DNA"/>
</dbReference>
<organism evidence="1 2">
    <name type="scientific">Tanacetum coccineum</name>
    <dbReference type="NCBI Taxonomy" id="301880"/>
    <lineage>
        <taxon>Eukaryota</taxon>
        <taxon>Viridiplantae</taxon>
        <taxon>Streptophyta</taxon>
        <taxon>Embryophyta</taxon>
        <taxon>Tracheophyta</taxon>
        <taxon>Spermatophyta</taxon>
        <taxon>Magnoliopsida</taxon>
        <taxon>eudicotyledons</taxon>
        <taxon>Gunneridae</taxon>
        <taxon>Pentapetalae</taxon>
        <taxon>asterids</taxon>
        <taxon>campanulids</taxon>
        <taxon>Asterales</taxon>
        <taxon>Asteraceae</taxon>
        <taxon>Asteroideae</taxon>
        <taxon>Anthemideae</taxon>
        <taxon>Anthemidinae</taxon>
        <taxon>Tanacetum</taxon>
    </lineage>
</organism>
<dbReference type="Proteomes" id="UP001151760">
    <property type="component" value="Unassembled WGS sequence"/>
</dbReference>
<gene>
    <name evidence="1" type="ORF">Tco_1042230</name>
</gene>
<protein>
    <submittedName>
        <fullName evidence="1">Uncharacterized protein</fullName>
    </submittedName>
</protein>
<evidence type="ECO:0000313" key="2">
    <source>
        <dbReference type="Proteomes" id="UP001151760"/>
    </source>
</evidence>